<dbReference type="Pfam" id="PF02653">
    <property type="entry name" value="BPD_transp_2"/>
    <property type="match status" value="1"/>
</dbReference>
<reference evidence="9 10" key="1">
    <citation type="submission" date="2019-01" db="EMBL/GenBank/DDBJ databases">
        <title>Ktedonosporobacter rubrisoli SCAWS-G2.</title>
        <authorList>
            <person name="Huang Y."/>
            <person name="Yan B."/>
        </authorList>
    </citation>
    <scope>NUCLEOTIDE SEQUENCE [LARGE SCALE GENOMIC DNA]</scope>
    <source>
        <strain evidence="9 10">SCAWS-G2</strain>
    </source>
</reference>
<keyword evidence="6 8" id="KW-1133">Transmembrane helix</keyword>
<evidence type="ECO:0000256" key="2">
    <source>
        <dbReference type="ARBA" id="ARBA00022448"/>
    </source>
</evidence>
<organism evidence="9 10">
    <name type="scientific">Ktedonosporobacter rubrisoli</name>
    <dbReference type="NCBI Taxonomy" id="2509675"/>
    <lineage>
        <taxon>Bacteria</taxon>
        <taxon>Bacillati</taxon>
        <taxon>Chloroflexota</taxon>
        <taxon>Ktedonobacteria</taxon>
        <taxon>Ktedonobacterales</taxon>
        <taxon>Ktedonosporobacteraceae</taxon>
        <taxon>Ktedonosporobacter</taxon>
    </lineage>
</organism>
<keyword evidence="10" id="KW-1185">Reference proteome</keyword>
<dbReference type="Proteomes" id="UP000290365">
    <property type="component" value="Chromosome"/>
</dbReference>
<keyword evidence="7 8" id="KW-0472">Membrane</keyword>
<dbReference type="KEGG" id="kbs:EPA93_15000"/>
<evidence type="ECO:0000313" key="9">
    <source>
        <dbReference type="EMBL" id="QBD77232.1"/>
    </source>
</evidence>
<dbReference type="EMBL" id="CP035758">
    <property type="protein sequence ID" value="QBD77232.1"/>
    <property type="molecule type" value="Genomic_DNA"/>
</dbReference>
<keyword evidence="5 8" id="KW-0812">Transmembrane</keyword>
<dbReference type="PANTHER" id="PTHR32196">
    <property type="entry name" value="ABC TRANSPORTER PERMEASE PROTEIN YPHD-RELATED-RELATED"/>
    <property type="match status" value="1"/>
</dbReference>
<feature type="transmembrane region" description="Helical" evidence="8">
    <location>
        <begin position="15"/>
        <end position="35"/>
    </location>
</feature>
<keyword evidence="4" id="KW-0997">Cell inner membrane</keyword>
<dbReference type="GO" id="GO:0022857">
    <property type="term" value="F:transmembrane transporter activity"/>
    <property type="evidence" value="ECO:0007669"/>
    <property type="project" value="InterPro"/>
</dbReference>
<proteinExistence type="predicted"/>
<keyword evidence="3" id="KW-1003">Cell membrane</keyword>
<evidence type="ECO:0000256" key="1">
    <source>
        <dbReference type="ARBA" id="ARBA00004651"/>
    </source>
</evidence>
<evidence type="ECO:0008006" key="11">
    <source>
        <dbReference type="Google" id="ProtNLM"/>
    </source>
</evidence>
<dbReference type="GO" id="GO:0005886">
    <property type="term" value="C:plasma membrane"/>
    <property type="evidence" value="ECO:0007669"/>
    <property type="project" value="UniProtKB-SubCell"/>
</dbReference>
<dbReference type="OrthoDB" id="9797838at2"/>
<gene>
    <name evidence="9" type="ORF">EPA93_15000</name>
</gene>
<feature type="transmembrane region" description="Helical" evidence="8">
    <location>
        <begin position="42"/>
        <end position="65"/>
    </location>
</feature>
<evidence type="ECO:0000256" key="8">
    <source>
        <dbReference type="SAM" id="Phobius"/>
    </source>
</evidence>
<evidence type="ECO:0000256" key="7">
    <source>
        <dbReference type="ARBA" id="ARBA00023136"/>
    </source>
</evidence>
<name>A0A4P6JQ45_KTERU</name>
<dbReference type="PANTHER" id="PTHR32196:SF21">
    <property type="entry name" value="ABC TRANSPORTER PERMEASE PROTEIN YPHD-RELATED"/>
    <property type="match status" value="1"/>
</dbReference>
<dbReference type="AlphaFoldDB" id="A0A4P6JQ45"/>
<feature type="transmembrane region" description="Helical" evidence="8">
    <location>
        <begin position="71"/>
        <end position="91"/>
    </location>
</feature>
<dbReference type="InterPro" id="IPR001851">
    <property type="entry name" value="ABC_transp_permease"/>
</dbReference>
<comment type="subcellular location">
    <subcellularLocation>
        <location evidence="1">Cell membrane</location>
        <topology evidence="1">Multi-pass membrane protein</topology>
    </subcellularLocation>
</comment>
<evidence type="ECO:0000256" key="6">
    <source>
        <dbReference type="ARBA" id="ARBA00022989"/>
    </source>
</evidence>
<evidence type="ECO:0000256" key="4">
    <source>
        <dbReference type="ARBA" id="ARBA00022519"/>
    </source>
</evidence>
<keyword evidence="2" id="KW-0813">Transport</keyword>
<accession>A0A4P6JQ45</accession>
<sequence length="95" mass="9431">MGQTFVVISGRIDLSVGYVMGLSTVVAALVLGLVGKATALPLALVMGVSAALVVSVLAGLLNGWLIASLPVPPFIVTLGMLGIARGIGFILSPSG</sequence>
<evidence type="ECO:0000313" key="10">
    <source>
        <dbReference type="Proteomes" id="UP000290365"/>
    </source>
</evidence>
<evidence type="ECO:0000256" key="3">
    <source>
        <dbReference type="ARBA" id="ARBA00022475"/>
    </source>
</evidence>
<protein>
    <recommendedName>
        <fullName evidence="11">ABC transporter permease</fullName>
    </recommendedName>
</protein>
<evidence type="ECO:0000256" key="5">
    <source>
        <dbReference type="ARBA" id="ARBA00022692"/>
    </source>
</evidence>